<reference evidence="4" key="2">
    <citation type="submission" date="2025-04" db="UniProtKB">
        <authorList>
            <consortium name="RefSeq"/>
        </authorList>
    </citation>
    <scope>IDENTIFICATION</scope>
    <source>
        <strain evidence="4">Aabys</strain>
    </source>
</reference>
<dbReference type="GeneID" id="101898038"/>
<dbReference type="RefSeq" id="XP_005189367.1">
    <property type="nucleotide sequence ID" value="XM_005189310.2"/>
</dbReference>
<reference evidence="2" key="1">
    <citation type="submission" date="2020-05" db="UniProtKB">
        <authorList>
            <consortium name="EnsemblMetazoa"/>
        </authorList>
    </citation>
    <scope>IDENTIFICATION</scope>
    <source>
        <strain evidence="2">Aabys</strain>
    </source>
</reference>
<evidence type="ECO:0000256" key="1">
    <source>
        <dbReference type="SAM" id="SignalP"/>
    </source>
</evidence>
<keyword evidence="1" id="KW-0732">Signal</keyword>
<dbReference type="Proteomes" id="UP001652621">
    <property type="component" value="Unplaced"/>
</dbReference>
<dbReference type="eggNOG" id="ENOG502T80R">
    <property type="taxonomic scope" value="Eukaryota"/>
</dbReference>
<feature type="chain" id="PRO_5044561583" evidence="1">
    <location>
        <begin position="22"/>
        <end position="375"/>
    </location>
</feature>
<accession>A0A1I8NBR0</accession>
<feature type="signal peptide" evidence="1">
    <location>
        <begin position="1"/>
        <end position="21"/>
    </location>
</feature>
<dbReference type="EnsemblMetazoa" id="MDOA013600-RA">
    <property type="protein sequence ID" value="MDOA013600-PA"/>
    <property type="gene ID" value="MDOA013600"/>
</dbReference>
<keyword evidence="3" id="KW-1185">Reference proteome</keyword>
<dbReference type="VEuPathDB" id="VectorBase:MDOA013600"/>
<proteinExistence type="predicted"/>
<dbReference type="OrthoDB" id="7973909at2759"/>
<evidence type="ECO:0000313" key="3">
    <source>
        <dbReference type="Proteomes" id="UP001652621"/>
    </source>
</evidence>
<evidence type="ECO:0000313" key="4">
    <source>
        <dbReference type="RefSeq" id="XP_005189367.1"/>
    </source>
</evidence>
<dbReference type="KEGG" id="mde:101898038"/>
<gene>
    <name evidence="2" type="primary">101898038</name>
    <name evidence="4" type="synonym">LOC101898038</name>
</gene>
<evidence type="ECO:0000313" key="2">
    <source>
        <dbReference type="EnsemblMetazoa" id="MDOA013600-PA"/>
    </source>
</evidence>
<dbReference type="AlphaFoldDB" id="A0A1I8NBR0"/>
<name>A0A1I8NBR0_MUSDO</name>
<dbReference type="VEuPathDB" id="VectorBase:MDOMA2_005228"/>
<sequence length="375" mass="44230">MLSKKTFLFFVILTLFGRFSGSGFDDLLRESNKIETESANDIEVTKQLYEKVLREQVVLDKLKQSLRIHLRKEHSQLLVKILCGGNVAAVKQEIGNQVNTMLEEYETQLIDDILYDAMTGIYGCRTPLQTLELIQAIYQGNADKKFVELMVKSQLINYQNTIQRMQTNKADYQRKFAMVLNKIKQEKIYKSLNAELRQNINVHIQELPTNLHYLLFRSHFCLMNLKYSEYLYTTVTPNSIDPSSRHVWLWYEKLSINYMGLITAKVSERNTRNKTKFLVELKSTKFDKFYYIMPDSKMIASWEFHSEPENSIWEIDFIDNDLVVFYQGDYVMCSTEEKYDDHRRKVTAFKNGIYNFTSPECQWLLGQCDRRTNVI</sequence>
<organism evidence="2">
    <name type="scientific">Musca domestica</name>
    <name type="common">House fly</name>
    <dbReference type="NCBI Taxonomy" id="7370"/>
    <lineage>
        <taxon>Eukaryota</taxon>
        <taxon>Metazoa</taxon>
        <taxon>Ecdysozoa</taxon>
        <taxon>Arthropoda</taxon>
        <taxon>Hexapoda</taxon>
        <taxon>Insecta</taxon>
        <taxon>Pterygota</taxon>
        <taxon>Neoptera</taxon>
        <taxon>Endopterygota</taxon>
        <taxon>Diptera</taxon>
        <taxon>Brachycera</taxon>
        <taxon>Muscomorpha</taxon>
        <taxon>Muscoidea</taxon>
        <taxon>Muscidae</taxon>
        <taxon>Musca</taxon>
    </lineage>
</organism>
<protein>
    <submittedName>
        <fullName evidence="4">Uncharacterized protein LOC101898038</fullName>
    </submittedName>
</protein>